<gene>
    <name evidence="4" type="ORF">B0I26_11925</name>
</gene>
<protein>
    <submittedName>
        <fullName evidence="4">Putative damage-inducible protein DinB</fullName>
    </submittedName>
</protein>
<feature type="binding site" evidence="3">
    <location>
        <position position="127"/>
    </location>
    <ligand>
        <name>a divalent metal cation</name>
        <dbReference type="ChEBI" id="CHEBI:60240"/>
    </ligand>
</feature>
<keyword evidence="2 3" id="KW-0479">Metal-binding</keyword>
<feature type="binding site" evidence="3">
    <location>
        <position position="131"/>
    </location>
    <ligand>
        <name>a divalent metal cation</name>
        <dbReference type="ChEBI" id="CHEBI:60240"/>
    </ligand>
</feature>
<evidence type="ECO:0000313" key="5">
    <source>
        <dbReference type="Proteomes" id="UP000248555"/>
    </source>
</evidence>
<dbReference type="Proteomes" id="UP000248555">
    <property type="component" value="Unassembled WGS sequence"/>
</dbReference>
<dbReference type="InterPro" id="IPR034660">
    <property type="entry name" value="DinB/YfiT-like"/>
</dbReference>
<comment type="similarity">
    <text evidence="1">Belongs to the DinB family.</text>
</comment>
<accession>A0A327Y4G8</accession>
<feature type="binding site" evidence="3">
    <location>
        <position position="47"/>
    </location>
    <ligand>
        <name>a divalent metal cation</name>
        <dbReference type="ChEBI" id="CHEBI:60240"/>
    </ligand>
</feature>
<evidence type="ECO:0000256" key="2">
    <source>
        <dbReference type="ARBA" id="ARBA00022723"/>
    </source>
</evidence>
<proteinExistence type="inferred from homology"/>
<dbReference type="GO" id="GO:0046872">
    <property type="term" value="F:metal ion binding"/>
    <property type="evidence" value="ECO:0007669"/>
    <property type="project" value="UniProtKB-KW"/>
</dbReference>
<dbReference type="Gene3D" id="1.20.120.450">
    <property type="entry name" value="dinb family like domain"/>
    <property type="match status" value="1"/>
</dbReference>
<dbReference type="RefSeq" id="WP_111646276.1">
    <property type="nucleotide sequence ID" value="NZ_QLMH01000019.1"/>
</dbReference>
<reference evidence="4 5" key="1">
    <citation type="submission" date="2018-06" db="EMBL/GenBank/DDBJ databases">
        <title>Genomic Encyclopedia of Type Strains, Phase III (KMG-III): the genomes of soil and plant-associated and newly described type strains.</title>
        <authorList>
            <person name="Whitman W."/>
        </authorList>
    </citation>
    <scope>NUCLEOTIDE SEQUENCE [LARGE SCALE GENOMIC DNA]</scope>
    <source>
        <strain evidence="4 5">CGMCC 1.8979</strain>
    </source>
</reference>
<keyword evidence="5" id="KW-1185">Reference proteome</keyword>
<sequence>MNRSSQFVQYFLAHRHVTIELINKIEKEHYDYKPTPTSMSAKELVTHMLFTFYKFAKVAKSGDPALFREKMEETETDLQKLAETYTEKTKILLESLTDEDFERTLDLTKIFGAQMSVAQFLQSAMDHEIHHKGQLFVYVRGMGHTELPLFVKRG</sequence>
<dbReference type="Pfam" id="PF05163">
    <property type="entry name" value="DinB"/>
    <property type="match status" value="1"/>
</dbReference>
<dbReference type="EMBL" id="QLMH01000019">
    <property type="protein sequence ID" value="RAK15664.1"/>
    <property type="molecule type" value="Genomic_DNA"/>
</dbReference>
<comment type="caution">
    <text evidence="4">The sequence shown here is derived from an EMBL/GenBank/DDBJ whole genome shotgun (WGS) entry which is preliminary data.</text>
</comment>
<evidence type="ECO:0000256" key="3">
    <source>
        <dbReference type="PIRSR" id="PIRSR607837-1"/>
    </source>
</evidence>
<dbReference type="OrthoDB" id="119432at2"/>
<evidence type="ECO:0000256" key="1">
    <source>
        <dbReference type="ARBA" id="ARBA00008635"/>
    </source>
</evidence>
<dbReference type="InterPro" id="IPR007837">
    <property type="entry name" value="DinB"/>
</dbReference>
<organism evidence="4 5">
    <name type="scientific">Paranoxybacillus vitaminiphilus</name>
    <dbReference type="NCBI Taxonomy" id="581036"/>
    <lineage>
        <taxon>Bacteria</taxon>
        <taxon>Bacillati</taxon>
        <taxon>Bacillota</taxon>
        <taxon>Bacilli</taxon>
        <taxon>Bacillales</taxon>
        <taxon>Anoxybacillaceae</taxon>
        <taxon>Paranoxybacillus</taxon>
    </lineage>
</organism>
<dbReference type="SUPFAM" id="SSF109854">
    <property type="entry name" value="DinB/YfiT-like putative metalloenzymes"/>
    <property type="match status" value="1"/>
</dbReference>
<evidence type="ECO:0000313" key="4">
    <source>
        <dbReference type="EMBL" id="RAK15664.1"/>
    </source>
</evidence>
<name>A0A327Y4G8_9BACL</name>
<dbReference type="AlphaFoldDB" id="A0A327Y4G8"/>